<proteinExistence type="predicted"/>
<dbReference type="Proteomes" id="UP000237246">
    <property type="component" value="Unassembled WGS sequence"/>
</dbReference>
<comment type="caution">
    <text evidence="6">The sequence shown here is derived from an EMBL/GenBank/DDBJ whole genome shotgun (WGS) entry which is preliminary data.</text>
</comment>
<dbReference type="PANTHER" id="PTHR46453">
    <property type="entry name" value="PROTEIN KINASE C-BINDING PROTEIN 1"/>
    <property type="match status" value="1"/>
</dbReference>
<dbReference type="Gene3D" id="3.30.40.10">
    <property type="entry name" value="Zinc/RING finger domain, C3HC4 (zinc finger)"/>
    <property type="match status" value="1"/>
</dbReference>
<reference evidence="6 7" key="1">
    <citation type="submission" date="2018-01" db="EMBL/GenBank/DDBJ databases">
        <title>Comparison of the Chinese Bamboo Partridge and Red Junglefowl genome sequences highlights the importance of demography in genome evolution.</title>
        <authorList>
            <person name="Tiley G.P."/>
            <person name="Kimball R.T."/>
            <person name="Braun E.L."/>
            <person name="Burleigh J.G."/>
        </authorList>
    </citation>
    <scope>NUCLEOTIDE SEQUENCE [LARGE SCALE GENOMIC DNA]</scope>
    <source>
        <strain evidence="6">RTK389</strain>
        <tissue evidence="6">Blood</tissue>
    </source>
</reference>
<dbReference type="InterPro" id="IPR019786">
    <property type="entry name" value="Zinc_finger_PHD-type_CS"/>
</dbReference>
<dbReference type="PROSITE" id="PS01359">
    <property type="entry name" value="ZF_PHD_1"/>
    <property type="match status" value="1"/>
</dbReference>
<evidence type="ECO:0000313" key="7">
    <source>
        <dbReference type="Proteomes" id="UP000237246"/>
    </source>
</evidence>
<evidence type="ECO:0000313" key="6">
    <source>
        <dbReference type="EMBL" id="POI30434.1"/>
    </source>
</evidence>
<feature type="region of interest" description="Disordered" evidence="4">
    <location>
        <begin position="390"/>
        <end position="424"/>
    </location>
</feature>
<accession>A0A2P4T240</accession>
<feature type="compositionally biased region" description="Basic and acidic residues" evidence="4">
    <location>
        <begin position="28"/>
        <end position="39"/>
    </location>
</feature>
<feature type="region of interest" description="Disordered" evidence="4">
    <location>
        <begin position="28"/>
        <end position="74"/>
    </location>
</feature>
<gene>
    <name evidence="6" type="ORF">CIB84_005814</name>
</gene>
<dbReference type="GO" id="GO:0005509">
    <property type="term" value="F:calcium ion binding"/>
    <property type="evidence" value="ECO:0007669"/>
    <property type="project" value="InterPro"/>
</dbReference>
<dbReference type="Pfam" id="PF16744">
    <property type="entry name" value="zf-RING_15"/>
    <property type="match status" value="1"/>
</dbReference>
<dbReference type="GO" id="GO:0005634">
    <property type="term" value="C:nucleus"/>
    <property type="evidence" value="ECO:0007669"/>
    <property type="project" value="TreeGrafter"/>
</dbReference>
<dbReference type="GO" id="GO:0003714">
    <property type="term" value="F:transcription corepressor activity"/>
    <property type="evidence" value="ECO:0007669"/>
    <property type="project" value="TreeGrafter"/>
</dbReference>
<dbReference type="GO" id="GO:0005737">
    <property type="term" value="C:cytoplasm"/>
    <property type="evidence" value="ECO:0007669"/>
    <property type="project" value="TreeGrafter"/>
</dbReference>
<keyword evidence="2" id="KW-0863">Zinc-finger</keyword>
<dbReference type="SUPFAM" id="SSF57903">
    <property type="entry name" value="FYVE/PHD zinc finger"/>
    <property type="match status" value="1"/>
</dbReference>
<dbReference type="Gene3D" id="1.10.238.10">
    <property type="entry name" value="EF-hand"/>
    <property type="match status" value="1"/>
</dbReference>
<dbReference type="InterPro" id="IPR011992">
    <property type="entry name" value="EF-hand-dom_pair"/>
</dbReference>
<feature type="compositionally biased region" description="Low complexity" evidence="4">
    <location>
        <begin position="401"/>
        <end position="412"/>
    </location>
</feature>
<keyword evidence="7" id="KW-1185">Reference proteome</keyword>
<evidence type="ECO:0000256" key="2">
    <source>
        <dbReference type="ARBA" id="ARBA00022771"/>
    </source>
</evidence>
<protein>
    <recommendedName>
        <fullName evidence="5">EF-hand domain-containing protein</fullName>
    </recommendedName>
</protein>
<dbReference type="OrthoDB" id="9978298at2759"/>
<keyword evidence="3" id="KW-0862">Zinc</keyword>
<keyword evidence="1" id="KW-0479">Metal-binding</keyword>
<evidence type="ECO:0000256" key="3">
    <source>
        <dbReference type="ARBA" id="ARBA00022833"/>
    </source>
</evidence>
<sequence length="458" mass="51477">MGVLMSRRQTVEKVQKVSLAVSAFKDGLREQPVARRRAEAGGTRRGTLEQTVQEAEEEASAGPSQPEEVSTSKAAWERLRDGRGVEPEEFNRASRFTPPAFIRPQRELHDDEPLDISLEQREQASSQAWGQGGMRPGLETHRGCASISSACRVVTDSPETAPNPGSYAEHPMVLSCSIAPQVLNDEMCEICEVWTAESLFPCRVCSRVFHDGCLRRMGYLQNDSAVEVTETAHTETGWSCYYCDNLNLLLTEEEMYSLMETLRQCKIIPETSLTLDDFLHYKHLVHKQQFERPMEEAQEERATLQFSALDPDKKGHIEWPDFLSHESIQLLQKLRPPNSLLRLLTVKERERARAAFLALDQDGSGFIGEGDCHRAQHAWFRKHQKETPSCNVSISHVGPMSESSPASSGSVKSQEKTLLASEQEEARPIDWPRFLRENVAYILAARPNSAAIHLQPPA</sequence>
<dbReference type="InterPro" id="IPR031946">
    <property type="entry name" value="KIAA1045_Zf_RING"/>
</dbReference>
<evidence type="ECO:0000256" key="1">
    <source>
        <dbReference type="ARBA" id="ARBA00022723"/>
    </source>
</evidence>
<dbReference type="InterPro" id="IPR013083">
    <property type="entry name" value="Znf_RING/FYVE/PHD"/>
</dbReference>
<feature type="domain" description="EF-hand" evidence="5">
    <location>
        <begin position="347"/>
        <end position="382"/>
    </location>
</feature>
<evidence type="ECO:0000256" key="4">
    <source>
        <dbReference type="SAM" id="MobiDB-lite"/>
    </source>
</evidence>
<evidence type="ECO:0000259" key="5">
    <source>
        <dbReference type="PROSITE" id="PS50222"/>
    </source>
</evidence>
<dbReference type="EMBL" id="PPHD01011850">
    <property type="protein sequence ID" value="POI30434.1"/>
    <property type="molecule type" value="Genomic_DNA"/>
</dbReference>
<dbReference type="SUPFAM" id="SSF47473">
    <property type="entry name" value="EF-hand"/>
    <property type="match status" value="1"/>
</dbReference>
<dbReference type="PANTHER" id="PTHR46453:SF4">
    <property type="entry name" value="PHD FINGER PROTEIN 24"/>
    <property type="match status" value="1"/>
</dbReference>
<dbReference type="InterPro" id="IPR011011">
    <property type="entry name" value="Znf_FYVE_PHD"/>
</dbReference>
<dbReference type="PROSITE" id="PS50222">
    <property type="entry name" value="EF_HAND_2"/>
    <property type="match status" value="1"/>
</dbReference>
<name>A0A2P4T240_BAMTH</name>
<dbReference type="InterPro" id="IPR002048">
    <property type="entry name" value="EF_hand_dom"/>
</dbReference>
<organism evidence="6 7">
    <name type="scientific">Bambusicola thoracicus</name>
    <name type="common">Chinese bamboo-partridge</name>
    <name type="synonym">Perdix thoracica</name>
    <dbReference type="NCBI Taxonomy" id="9083"/>
    <lineage>
        <taxon>Eukaryota</taxon>
        <taxon>Metazoa</taxon>
        <taxon>Chordata</taxon>
        <taxon>Craniata</taxon>
        <taxon>Vertebrata</taxon>
        <taxon>Euteleostomi</taxon>
        <taxon>Archelosauria</taxon>
        <taxon>Archosauria</taxon>
        <taxon>Dinosauria</taxon>
        <taxon>Saurischia</taxon>
        <taxon>Theropoda</taxon>
        <taxon>Coelurosauria</taxon>
        <taxon>Aves</taxon>
        <taxon>Neognathae</taxon>
        <taxon>Galloanserae</taxon>
        <taxon>Galliformes</taxon>
        <taxon>Phasianidae</taxon>
        <taxon>Perdicinae</taxon>
        <taxon>Bambusicola</taxon>
    </lineage>
</organism>
<dbReference type="GO" id="GO:0008270">
    <property type="term" value="F:zinc ion binding"/>
    <property type="evidence" value="ECO:0007669"/>
    <property type="project" value="UniProtKB-KW"/>
</dbReference>
<dbReference type="AlphaFoldDB" id="A0A2P4T240"/>